<evidence type="ECO:0000256" key="4">
    <source>
        <dbReference type="ARBA" id="ARBA00022729"/>
    </source>
</evidence>
<dbReference type="Pfam" id="PF08263">
    <property type="entry name" value="LRRNT_2"/>
    <property type="match status" value="1"/>
</dbReference>
<evidence type="ECO:0000256" key="7">
    <source>
        <dbReference type="ARBA" id="ARBA00023136"/>
    </source>
</evidence>
<dbReference type="SUPFAM" id="SSF52058">
    <property type="entry name" value="L domain-like"/>
    <property type="match status" value="1"/>
</dbReference>
<reference evidence="10" key="1">
    <citation type="submission" date="2015-12" db="EMBL/GenBank/DDBJ databases">
        <title>Gene expression during late stages of embryo sac development: a critical building block for successful pollen-pistil interactions.</title>
        <authorList>
            <person name="Liu Y."/>
            <person name="Joly V."/>
            <person name="Sabar M."/>
            <person name="Matton D.P."/>
        </authorList>
    </citation>
    <scope>NUCLEOTIDE SEQUENCE</scope>
</reference>
<dbReference type="PANTHER" id="PTHR48061:SF10">
    <property type="entry name" value="LEUCINE-RICH REPEAT-CONTAINING N-TERMINAL PLANT-TYPE DOMAIN-CONTAINING PROTEIN"/>
    <property type="match status" value="1"/>
</dbReference>
<evidence type="ECO:0000256" key="6">
    <source>
        <dbReference type="ARBA" id="ARBA00022989"/>
    </source>
</evidence>
<dbReference type="AlphaFoldDB" id="A0A0V0H9X6"/>
<evidence type="ECO:0000256" key="3">
    <source>
        <dbReference type="ARBA" id="ARBA00022692"/>
    </source>
</evidence>
<dbReference type="InterPro" id="IPR013210">
    <property type="entry name" value="LRR_N_plant-typ"/>
</dbReference>
<keyword evidence="5" id="KW-0677">Repeat</keyword>
<proteinExistence type="predicted"/>
<feature type="domain" description="Leucine-rich repeat-containing N-terminal plant-type" evidence="9">
    <location>
        <begin position="21"/>
        <end position="60"/>
    </location>
</feature>
<comment type="subcellular location">
    <subcellularLocation>
        <location evidence="1">Membrane</location>
        <topology evidence="1">Single-pass type I membrane protein</topology>
    </subcellularLocation>
</comment>
<keyword evidence="3" id="KW-0812">Transmembrane</keyword>
<dbReference type="InterPro" id="IPR046956">
    <property type="entry name" value="RLP23-like"/>
</dbReference>
<evidence type="ECO:0000256" key="5">
    <source>
        <dbReference type="ARBA" id="ARBA00022737"/>
    </source>
</evidence>
<dbReference type="EMBL" id="GEDG01022782">
    <property type="protein sequence ID" value="JAP17233.1"/>
    <property type="molecule type" value="Transcribed_RNA"/>
</dbReference>
<evidence type="ECO:0000313" key="10">
    <source>
        <dbReference type="EMBL" id="JAP17233.1"/>
    </source>
</evidence>
<dbReference type="GO" id="GO:0016020">
    <property type="term" value="C:membrane"/>
    <property type="evidence" value="ECO:0007669"/>
    <property type="project" value="UniProtKB-SubCell"/>
</dbReference>
<evidence type="ECO:0000256" key="1">
    <source>
        <dbReference type="ARBA" id="ARBA00004479"/>
    </source>
</evidence>
<organism evidence="10">
    <name type="scientific">Solanum chacoense</name>
    <name type="common">Chaco potato</name>
    <dbReference type="NCBI Taxonomy" id="4108"/>
    <lineage>
        <taxon>Eukaryota</taxon>
        <taxon>Viridiplantae</taxon>
        <taxon>Streptophyta</taxon>
        <taxon>Embryophyta</taxon>
        <taxon>Tracheophyta</taxon>
        <taxon>Spermatophyta</taxon>
        <taxon>Magnoliopsida</taxon>
        <taxon>eudicotyledons</taxon>
        <taxon>Gunneridae</taxon>
        <taxon>Pentapetalae</taxon>
        <taxon>asterids</taxon>
        <taxon>lamiids</taxon>
        <taxon>Solanales</taxon>
        <taxon>Solanaceae</taxon>
        <taxon>Solanoideae</taxon>
        <taxon>Solaneae</taxon>
        <taxon>Solanum</taxon>
    </lineage>
</organism>
<protein>
    <submittedName>
        <fullName evidence="10">Putative ovule protein</fullName>
    </submittedName>
</protein>
<dbReference type="PANTHER" id="PTHR48061">
    <property type="entry name" value="LEUCINE-RICH REPEAT RECEPTOR PROTEIN KINASE EMS1-LIKE-RELATED"/>
    <property type="match status" value="1"/>
</dbReference>
<keyword evidence="7" id="KW-0472">Membrane</keyword>
<keyword evidence="8" id="KW-0325">Glycoprotein</keyword>
<evidence type="ECO:0000256" key="2">
    <source>
        <dbReference type="ARBA" id="ARBA00022614"/>
    </source>
</evidence>
<dbReference type="Gene3D" id="3.80.10.10">
    <property type="entry name" value="Ribonuclease Inhibitor"/>
    <property type="match status" value="1"/>
</dbReference>
<accession>A0A0V0H9X6</accession>
<evidence type="ECO:0000256" key="8">
    <source>
        <dbReference type="ARBA" id="ARBA00023180"/>
    </source>
</evidence>
<dbReference type="InterPro" id="IPR032675">
    <property type="entry name" value="LRR_dom_sf"/>
</dbReference>
<keyword evidence="4" id="KW-0732">Signal</keyword>
<sequence length="98" mass="11068">MLFSLLCQIAFCSSLSHLCLKDQALALLQFKHMFTIDAYSTLLSWNKSIDCCSWDGVHCDEMTGQVTELNLTCSKLQGKFHSNSSLFQLSNLKRLDLS</sequence>
<keyword evidence="6" id="KW-1133">Transmembrane helix</keyword>
<evidence type="ECO:0000259" key="9">
    <source>
        <dbReference type="Pfam" id="PF08263"/>
    </source>
</evidence>
<keyword evidence="2" id="KW-0433">Leucine-rich repeat</keyword>
<name>A0A0V0H9X6_SOLCH</name>